<reference evidence="2" key="2">
    <citation type="submission" date="2018-03" db="EMBL/GenBank/DDBJ databases">
        <title>The Triticum urartu genome reveals the dynamic nature of wheat genome evolution.</title>
        <authorList>
            <person name="Ling H."/>
            <person name="Ma B."/>
            <person name="Shi X."/>
            <person name="Liu H."/>
            <person name="Dong L."/>
            <person name="Sun H."/>
            <person name="Cao Y."/>
            <person name="Gao Q."/>
            <person name="Zheng S."/>
            <person name="Li Y."/>
            <person name="Yu Y."/>
            <person name="Du H."/>
            <person name="Qi M."/>
            <person name="Li Y."/>
            <person name="Yu H."/>
            <person name="Cui Y."/>
            <person name="Wang N."/>
            <person name="Chen C."/>
            <person name="Wu H."/>
            <person name="Zhao Y."/>
            <person name="Zhang J."/>
            <person name="Li Y."/>
            <person name="Zhou W."/>
            <person name="Zhang B."/>
            <person name="Hu W."/>
            <person name="Eijk M."/>
            <person name="Tang J."/>
            <person name="Witsenboer H."/>
            <person name="Zhao S."/>
            <person name="Li Z."/>
            <person name="Zhang A."/>
            <person name="Wang D."/>
            <person name="Liang C."/>
        </authorList>
    </citation>
    <scope>NUCLEOTIDE SEQUENCE [LARGE SCALE GENOMIC DNA]</scope>
    <source>
        <strain evidence="2">cv. G1812</strain>
    </source>
</reference>
<feature type="region of interest" description="Disordered" evidence="1">
    <location>
        <begin position="111"/>
        <end position="166"/>
    </location>
</feature>
<dbReference type="AlphaFoldDB" id="A0A8R7PFC1"/>
<accession>A0A8R7PFC1</accession>
<evidence type="ECO:0000313" key="2">
    <source>
        <dbReference type="EnsemblPlants" id="TuG1812G0200003030.01.T01"/>
    </source>
</evidence>
<dbReference type="Proteomes" id="UP000015106">
    <property type="component" value="Chromosome 2"/>
</dbReference>
<evidence type="ECO:0000313" key="3">
    <source>
        <dbReference type="Proteomes" id="UP000015106"/>
    </source>
</evidence>
<reference evidence="3" key="1">
    <citation type="journal article" date="2013" name="Nature">
        <title>Draft genome of the wheat A-genome progenitor Triticum urartu.</title>
        <authorList>
            <person name="Ling H.Q."/>
            <person name="Zhao S."/>
            <person name="Liu D."/>
            <person name="Wang J."/>
            <person name="Sun H."/>
            <person name="Zhang C."/>
            <person name="Fan H."/>
            <person name="Li D."/>
            <person name="Dong L."/>
            <person name="Tao Y."/>
            <person name="Gao C."/>
            <person name="Wu H."/>
            <person name="Li Y."/>
            <person name="Cui Y."/>
            <person name="Guo X."/>
            <person name="Zheng S."/>
            <person name="Wang B."/>
            <person name="Yu K."/>
            <person name="Liang Q."/>
            <person name="Yang W."/>
            <person name="Lou X."/>
            <person name="Chen J."/>
            <person name="Feng M."/>
            <person name="Jian J."/>
            <person name="Zhang X."/>
            <person name="Luo G."/>
            <person name="Jiang Y."/>
            <person name="Liu J."/>
            <person name="Wang Z."/>
            <person name="Sha Y."/>
            <person name="Zhang B."/>
            <person name="Wu H."/>
            <person name="Tang D."/>
            <person name="Shen Q."/>
            <person name="Xue P."/>
            <person name="Zou S."/>
            <person name="Wang X."/>
            <person name="Liu X."/>
            <person name="Wang F."/>
            <person name="Yang Y."/>
            <person name="An X."/>
            <person name="Dong Z."/>
            <person name="Zhang K."/>
            <person name="Zhang X."/>
            <person name="Luo M.C."/>
            <person name="Dvorak J."/>
            <person name="Tong Y."/>
            <person name="Wang J."/>
            <person name="Yang H."/>
            <person name="Li Z."/>
            <person name="Wang D."/>
            <person name="Zhang A."/>
            <person name="Wang J."/>
        </authorList>
    </citation>
    <scope>NUCLEOTIDE SEQUENCE</scope>
    <source>
        <strain evidence="3">cv. G1812</strain>
    </source>
</reference>
<feature type="compositionally biased region" description="Pro residues" evidence="1">
    <location>
        <begin position="8"/>
        <end position="28"/>
    </location>
</feature>
<name>A0A8R7PFC1_TRIUA</name>
<sequence>RRKKDTPTLPPLPPDAQPPPISLPPPASPASRRRRPPLTLPHGAAAPRFPCIQAPPPSRFPCPKAPLTQPPACHLTSFPRRPLLWWASHRYQPASEPSLALDRTALTAHDGDRATGTIPRWGSSRRHRPTMGIAPLQSHRPTSRRRDPAAARQPPGSSHRELLPPSTAVATHAARVWQWTDAMVSFDMNDRKET</sequence>
<protein>
    <submittedName>
        <fullName evidence="2">Uncharacterized protein</fullName>
    </submittedName>
</protein>
<organism evidence="2 3">
    <name type="scientific">Triticum urartu</name>
    <name type="common">Red wild einkorn</name>
    <name type="synonym">Crithodium urartu</name>
    <dbReference type="NCBI Taxonomy" id="4572"/>
    <lineage>
        <taxon>Eukaryota</taxon>
        <taxon>Viridiplantae</taxon>
        <taxon>Streptophyta</taxon>
        <taxon>Embryophyta</taxon>
        <taxon>Tracheophyta</taxon>
        <taxon>Spermatophyta</taxon>
        <taxon>Magnoliopsida</taxon>
        <taxon>Liliopsida</taxon>
        <taxon>Poales</taxon>
        <taxon>Poaceae</taxon>
        <taxon>BOP clade</taxon>
        <taxon>Pooideae</taxon>
        <taxon>Triticodae</taxon>
        <taxon>Triticeae</taxon>
        <taxon>Triticinae</taxon>
        <taxon>Triticum</taxon>
    </lineage>
</organism>
<feature type="region of interest" description="Disordered" evidence="1">
    <location>
        <begin position="1"/>
        <end position="55"/>
    </location>
</feature>
<reference evidence="2" key="3">
    <citation type="submission" date="2022-06" db="UniProtKB">
        <authorList>
            <consortium name="EnsemblPlants"/>
        </authorList>
    </citation>
    <scope>IDENTIFICATION</scope>
</reference>
<evidence type="ECO:0000256" key="1">
    <source>
        <dbReference type="SAM" id="MobiDB-lite"/>
    </source>
</evidence>
<proteinExistence type="predicted"/>
<keyword evidence="3" id="KW-1185">Reference proteome</keyword>
<dbReference type="EnsemblPlants" id="TuG1812G0200003030.01.T01">
    <property type="protein sequence ID" value="TuG1812G0200003030.01.T01"/>
    <property type="gene ID" value="TuG1812G0200003030.01"/>
</dbReference>
<dbReference type="Gramene" id="TuG1812G0200003030.01.T01">
    <property type="protein sequence ID" value="TuG1812G0200003030.01.T01"/>
    <property type="gene ID" value="TuG1812G0200003030.01"/>
</dbReference>